<evidence type="ECO:0000256" key="1">
    <source>
        <dbReference type="ARBA" id="ARBA00004141"/>
    </source>
</evidence>
<keyword evidence="7 8" id="KW-0472">Membrane</keyword>
<dbReference type="PANTHER" id="PTHR12266">
    <property type="entry name" value="NA+/CA2+ K+ INDEPENDENT EXCHANGER"/>
    <property type="match status" value="1"/>
</dbReference>
<dbReference type="GO" id="GO:0016020">
    <property type="term" value="C:membrane"/>
    <property type="evidence" value="ECO:0007669"/>
    <property type="project" value="UniProtKB-SubCell"/>
</dbReference>
<keyword evidence="4" id="KW-0106">Calcium</keyword>
<evidence type="ECO:0000256" key="8">
    <source>
        <dbReference type="SAM" id="Phobius"/>
    </source>
</evidence>
<keyword evidence="3" id="KW-0050">Antiport</keyword>
<keyword evidence="4" id="KW-0406">Ion transport</keyword>
<feature type="transmembrane region" description="Helical" evidence="8">
    <location>
        <begin position="457"/>
        <end position="483"/>
    </location>
</feature>
<dbReference type="Proteomes" id="UP000075920">
    <property type="component" value="Unassembled WGS sequence"/>
</dbReference>
<keyword evidence="6 8" id="KW-1133">Transmembrane helix</keyword>
<feature type="transmembrane region" description="Helical" evidence="8">
    <location>
        <begin position="300"/>
        <end position="319"/>
    </location>
</feature>
<dbReference type="InterPro" id="IPR051359">
    <property type="entry name" value="CaCA_antiporter"/>
</dbReference>
<feature type="transmembrane region" description="Helical" evidence="8">
    <location>
        <begin position="526"/>
        <end position="544"/>
    </location>
</feature>
<feature type="transmembrane region" description="Helical" evidence="8">
    <location>
        <begin position="181"/>
        <end position="200"/>
    </location>
</feature>
<dbReference type="Gene3D" id="1.20.1420.30">
    <property type="entry name" value="NCX, central ion-binding region"/>
    <property type="match status" value="1"/>
</dbReference>
<organism evidence="10 11">
    <name type="scientific">Anopheles minimus</name>
    <dbReference type="NCBI Taxonomy" id="112268"/>
    <lineage>
        <taxon>Eukaryota</taxon>
        <taxon>Metazoa</taxon>
        <taxon>Ecdysozoa</taxon>
        <taxon>Arthropoda</taxon>
        <taxon>Hexapoda</taxon>
        <taxon>Insecta</taxon>
        <taxon>Pterygota</taxon>
        <taxon>Neoptera</taxon>
        <taxon>Endopterygota</taxon>
        <taxon>Diptera</taxon>
        <taxon>Nematocera</taxon>
        <taxon>Culicoidea</taxon>
        <taxon>Culicidae</taxon>
        <taxon>Anophelinae</taxon>
        <taxon>Anopheles</taxon>
    </lineage>
</organism>
<reference evidence="11" key="1">
    <citation type="submission" date="2013-03" db="EMBL/GenBank/DDBJ databases">
        <title>The Genome Sequence of Anopheles minimus MINIMUS1.</title>
        <authorList>
            <consortium name="The Broad Institute Genomics Platform"/>
            <person name="Neafsey D.E."/>
            <person name="Walton C."/>
            <person name="Walker B."/>
            <person name="Young S.K."/>
            <person name="Zeng Q."/>
            <person name="Gargeya S."/>
            <person name="Fitzgerald M."/>
            <person name="Haas B."/>
            <person name="Abouelleil A."/>
            <person name="Allen A.W."/>
            <person name="Alvarado L."/>
            <person name="Arachchi H.M."/>
            <person name="Berlin A.M."/>
            <person name="Chapman S.B."/>
            <person name="Gainer-Dewar J."/>
            <person name="Goldberg J."/>
            <person name="Griggs A."/>
            <person name="Gujja S."/>
            <person name="Hansen M."/>
            <person name="Howarth C."/>
            <person name="Imamovic A."/>
            <person name="Ireland A."/>
            <person name="Larimer J."/>
            <person name="McCowan C."/>
            <person name="Murphy C."/>
            <person name="Pearson M."/>
            <person name="Poon T.W."/>
            <person name="Priest M."/>
            <person name="Roberts A."/>
            <person name="Saif S."/>
            <person name="Shea T."/>
            <person name="Sisk P."/>
            <person name="Sykes S."/>
            <person name="Wortman J."/>
            <person name="Nusbaum C."/>
            <person name="Birren B."/>
        </authorList>
    </citation>
    <scope>NUCLEOTIDE SEQUENCE [LARGE SCALE GENOMIC DNA]</scope>
    <source>
        <strain evidence="11">MINIMUS1</strain>
    </source>
</reference>
<feature type="transmembrane region" description="Helical" evidence="8">
    <location>
        <begin position="429"/>
        <end position="450"/>
    </location>
</feature>
<feature type="transmembrane region" description="Helical" evidence="8">
    <location>
        <begin position="78"/>
        <end position="99"/>
    </location>
</feature>
<feature type="transmembrane region" description="Helical" evidence="8">
    <location>
        <begin position="358"/>
        <end position="380"/>
    </location>
</feature>
<reference evidence="10" key="2">
    <citation type="submission" date="2020-05" db="UniProtKB">
        <authorList>
            <consortium name="EnsemblMetazoa"/>
        </authorList>
    </citation>
    <scope>IDENTIFICATION</scope>
    <source>
        <strain evidence="10">MINIMUS1</strain>
    </source>
</reference>
<feature type="domain" description="Sodium/calcium exchanger membrane region" evidence="9">
    <location>
        <begin position="89"/>
        <end position="228"/>
    </location>
</feature>
<protein>
    <recommendedName>
        <fullName evidence="9">Sodium/calcium exchanger membrane region domain-containing protein</fullName>
    </recommendedName>
</protein>
<sequence length="578" mass="65662">MYPAVTVVLLDLIRNITPYYEAHQNIFVSLRTQPCRNVHSVLEDERCLFVQETEECRESMHYIDYMHFMYCIVDSSNAFLFTSAIIALLLFVVCLGAIIHHLCVNRYVDSVLYVAKAWRLNEYIAGVTLLTYGNELAQVLSELKHHKSGDTELIYNQYLGTAVYQVSFLAALVIWLGPFAIYPEVIVPNVITLMIVSLLVEELMYDEQIGIFQTIILGVLYVAFLGALYTVTLMMDREGNRSRSQIEIRDADRKLVDIRRTEMVSNVEGNTSVTWLERIWQGVRAFRYEDFRTARWYRKFYLICSIPIEVIAFLLLPKVNYALPLHGWNKCLFVVNLNLFPLFLICTALVDMFSNTHLGWICLGSIATTACVSILVCAISSDDRKPVYFNCIGLFTIFGTSYLIMLLSYELIAILDTISIIGNISSASFVITILSWGSCWIDLVALRVLAMRGYPRLAFAGCIGAPVFNILVGLCTVFCIQMIRSGTTTIHVRDGTSGPTSAVYLFIVSFTLLLSVLFTRFQARKSLAFSLTVLYITFITYVVFCELEITHGYGTDHNDDGEYFQDRLKRTGMELSTE</sequence>
<keyword evidence="5 8" id="KW-0812">Transmembrane</keyword>
<keyword evidence="11" id="KW-1185">Reference proteome</keyword>
<dbReference type="Pfam" id="PF01699">
    <property type="entry name" value="Na_Ca_ex"/>
    <property type="match status" value="2"/>
</dbReference>
<dbReference type="AlphaFoldDB" id="A0A182WJH9"/>
<dbReference type="VEuPathDB" id="VectorBase:AMIN010533"/>
<name>A0A182WJH9_9DIPT</name>
<proteinExistence type="predicted"/>
<feature type="transmembrane region" description="Helical" evidence="8">
    <location>
        <begin position="387"/>
        <end position="409"/>
    </location>
</feature>
<dbReference type="InterPro" id="IPR004837">
    <property type="entry name" value="NaCa_Exmemb"/>
</dbReference>
<feature type="transmembrane region" description="Helical" evidence="8">
    <location>
        <begin position="503"/>
        <end position="519"/>
    </location>
</feature>
<evidence type="ECO:0000256" key="7">
    <source>
        <dbReference type="ARBA" id="ARBA00023136"/>
    </source>
</evidence>
<evidence type="ECO:0000313" key="10">
    <source>
        <dbReference type="EnsemblMetazoa" id="AMIN010533-PA"/>
    </source>
</evidence>
<evidence type="ECO:0000256" key="4">
    <source>
        <dbReference type="ARBA" id="ARBA00022568"/>
    </source>
</evidence>
<dbReference type="STRING" id="112268.A0A182WJH9"/>
<accession>A0A182WJH9</accession>
<evidence type="ECO:0000313" key="11">
    <source>
        <dbReference type="Proteomes" id="UP000075920"/>
    </source>
</evidence>
<evidence type="ECO:0000256" key="3">
    <source>
        <dbReference type="ARBA" id="ARBA00022449"/>
    </source>
</evidence>
<dbReference type="InterPro" id="IPR044880">
    <property type="entry name" value="NCX_ion-bd_dom_sf"/>
</dbReference>
<evidence type="ECO:0000256" key="5">
    <source>
        <dbReference type="ARBA" id="ARBA00022692"/>
    </source>
</evidence>
<keyword evidence="2" id="KW-0813">Transport</keyword>
<keyword evidence="4" id="KW-0109">Calcium transport</keyword>
<dbReference type="GO" id="GO:0005432">
    <property type="term" value="F:calcium:sodium antiporter activity"/>
    <property type="evidence" value="ECO:0007669"/>
    <property type="project" value="TreeGrafter"/>
</dbReference>
<dbReference type="EnsemblMetazoa" id="AMIN010533-RA">
    <property type="protein sequence ID" value="AMIN010533-PA"/>
    <property type="gene ID" value="AMIN010533"/>
</dbReference>
<comment type="subcellular location">
    <subcellularLocation>
        <location evidence="1">Membrane</location>
        <topology evidence="1">Multi-pass membrane protein</topology>
    </subcellularLocation>
</comment>
<feature type="transmembrane region" description="Helical" evidence="8">
    <location>
        <begin position="212"/>
        <end position="235"/>
    </location>
</feature>
<dbReference type="PANTHER" id="PTHR12266:SF0">
    <property type="entry name" value="MITOCHONDRIAL SODIUM_CALCIUM EXCHANGER PROTEIN"/>
    <property type="match status" value="1"/>
</dbReference>
<dbReference type="GO" id="GO:0006874">
    <property type="term" value="P:intracellular calcium ion homeostasis"/>
    <property type="evidence" value="ECO:0007669"/>
    <property type="project" value="TreeGrafter"/>
</dbReference>
<evidence type="ECO:0000259" key="9">
    <source>
        <dbReference type="Pfam" id="PF01699"/>
    </source>
</evidence>
<evidence type="ECO:0000256" key="2">
    <source>
        <dbReference type="ARBA" id="ARBA00022448"/>
    </source>
</evidence>
<evidence type="ECO:0000256" key="6">
    <source>
        <dbReference type="ARBA" id="ARBA00022989"/>
    </source>
</evidence>
<feature type="domain" description="Sodium/calcium exchanger membrane region" evidence="9">
    <location>
        <begin position="395"/>
        <end position="543"/>
    </location>
</feature>